<feature type="coiled-coil region" evidence="6">
    <location>
        <begin position="169"/>
        <end position="214"/>
    </location>
</feature>
<feature type="transmembrane region" description="Helical" evidence="7">
    <location>
        <begin position="318"/>
        <end position="336"/>
    </location>
</feature>
<evidence type="ECO:0000313" key="8">
    <source>
        <dbReference type="EMBL" id="KXH61516.1"/>
    </source>
</evidence>
<accession>A0A135UM90</accession>
<feature type="binding site" evidence="5">
    <location>
        <position position="520"/>
    </location>
    <ligand>
        <name>Zn(2+)</name>
        <dbReference type="ChEBI" id="CHEBI:29105"/>
    </ligand>
</feature>
<gene>
    <name evidence="8" type="ORF">CSAL01_11141</name>
</gene>
<feature type="transmembrane region" description="Helical" evidence="7">
    <location>
        <begin position="517"/>
        <end position="534"/>
    </location>
</feature>
<dbReference type="Pfam" id="PF03006">
    <property type="entry name" value="HlyIII"/>
    <property type="match status" value="1"/>
</dbReference>
<evidence type="ECO:0000256" key="1">
    <source>
        <dbReference type="ARBA" id="ARBA00004141"/>
    </source>
</evidence>
<feature type="coiled-coil region" evidence="6">
    <location>
        <begin position="242"/>
        <end position="269"/>
    </location>
</feature>
<name>A0A135UM90_9PEZI</name>
<feature type="transmembrane region" description="Helical" evidence="7">
    <location>
        <begin position="348"/>
        <end position="370"/>
    </location>
</feature>
<dbReference type="OrthoDB" id="5585746at2759"/>
<evidence type="ECO:0008006" key="10">
    <source>
        <dbReference type="Google" id="ProtNLM"/>
    </source>
</evidence>
<keyword evidence="9" id="KW-1185">Reference proteome</keyword>
<proteinExistence type="predicted"/>
<protein>
    <recommendedName>
        <fullName evidence="10">Hemolysin III family channel protein</fullName>
    </recommendedName>
</protein>
<evidence type="ECO:0000313" key="9">
    <source>
        <dbReference type="Proteomes" id="UP000070121"/>
    </source>
</evidence>
<dbReference type="AlphaFoldDB" id="A0A135UM90"/>
<evidence type="ECO:0000256" key="3">
    <source>
        <dbReference type="ARBA" id="ARBA00022989"/>
    </source>
</evidence>
<keyword evidence="6" id="KW-0175">Coiled coil</keyword>
<keyword evidence="4 7" id="KW-0472">Membrane</keyword>
<feature type="transmembrane region" description="Helical" evidence="7">
    <location>
        <begin position="382"/>
        <end position="402"/>
    </location>
</feature>
<dbReference type="GO" id="GO:0046872">
    <property type="term" value="F:metal ion binding"/>
    <property type="evidence" value="ECO:0007669"/>
    <property type="project" value="UniProtKB-KW"/>
</dbReference>
<dbReference type="InterPro" id="IPR004254">
    <property type="entry name" value="AdipoR/HlyIII-related"/>
</dbReference>
<feature type="binding site" evidence="5">
    <location>
        <position position="516"/>
    </location>
    <ligand>
        <name>Zn(2+)</name>
        <dbReference type="ChEBI" id="CHEBI:29105"/>
    </ligand>
</feature>
<dbReference type="Proteomes" id="UP000070121">
    <property type="component" value="Unassembled WGS sequence"/>
</dbReference>
<evidence type="ECO:0000256" key="4">
    <source>
        <dbReference type="ARBA" id="ARBA00023136"/>
    </source>
</evidence>
<organism evidence="8 9">
    <name type="scientific">Colletotrichum salicis</name>
    <dbReference type="NCBI Taxonomy" id="1209931"/>
    <lineage>
        <taxon>Eukaryota</taxon>
        <taxon>Fungi</taxon>
        <taxon>Dikarya</taxon>
        <taxon>Ascomycota</taxon>
        <taxon>Pezizomycotina</taxon>
        <taxon>Sordariomycetes</taxon>
        <taxon>Hypocreomycetidae</taxon>
        <taxon>Glomerellales</taxon>
        <taxon>Glomerellaceae</taxon>
        <taxon>Colletotrichum</taxon>
        <taxon>Colletotrichum acutatum species complex</taxon>
    </lineage>
</organism>
<keyword evidence="3 7" id="KW-1133">Transmembrane helix</keyword>
<evidence type="ECO:0000256" key="2">
    <source>
        <dbReference type="ARBA" id="ARBA00022692"/>
    </source>
</evidence>
<reference evidence="8 9" key="1">
    <citation type="submission" date="2014-02" db="EMBL/GenBank/DDBJ databases">
        <title>The genome sequence of Colletotrichum salicis CBS 607.94.</title>
        <authorList>
            <person name="Baroncelli R."/>
            <person name="Thon M.R."/>
        </authorList>
    </citation>
    <scope>NUCLEOTIDE SEQUENCE [LARGE SCALE GENOMIC DNA]</scope>
    <source>
        <strain evidence="8 9">CBS 607.94</strain>
    </source>
</reference>
<dbReference type="STRING" id="1209931.A0A135UM90"/>
<comment type="caution">
    <text evidence="8">The sequence shown here is derived from an EMBL/GenBank/DDBJ whole genome shotgun (WGS) entry which is preliminary data.</text>
</comment>
<dbReference type="PANTHER" id="PTHR20855">
    <property type="entry name" value="ADIPOR/PROGESTIN RECEPTOR-RELATED"/>
    <property type="match status" value="1"/>
</dbReference>
<feature type="transmembrane region" description="Helical" evidence="7">
    <location>
        <begin position="445"/>
        <end position="464"/>
    </location>
</feature>
<evidence type="ECO:0000256" key="6">
    <source>
        <dbReference type="SAM" id="Coils"/>
    </source>
</evidence>
<keyword evidence="5" id="KW-0479">Metal-binding</keyword>
<comment type="subcellular location">
    <subcellularLocation>
        <location evidence="1">Membrane</location>
        <topology evidence="1">Multi-pass membrane protein</topology>
    </subcellularLocation>
</comment>
<dbReference type="GO" id="GO:0006882">
    <property type="term" value="P:intracellular zinc ion homeostasis"/>
    <property type="evidence" value="ECO:0007669"/>
    <property type="project" value="TreeGrafter"/>
</dbReference>
<keyword evidence="5" id="KW-0862">Zinc</keyword>
<sequence length="552" mass="61960">MASLKSPCSGAAIQDDDDFTTATASGAQTEGSEVARKRRHSHFIPRRKSIVNQIMDGEEHLLLKVCSLTFTNFSRCSFVVTFLVNRDVGDVNKIWMWWEARRADNTLPQVDLFLTELERRLEFLENYGELTFDSSISRAFSTLQTVRARCSSASEEVLGAGRRRLHIMVETLEARYQGALASAESLNEKARVGIELLDDMLTEFENKAHKLREQGLANAADTASAFMNEGRRVVDESIGLAREVVDEGIERAMRAAQDLEEKIAHAVARARETKLITYDDLPMPWRINPHIRDGYRFTESKLECIWSAFRPSNELVNIWSHAIGLVIVLAVALYCYPRNTNFQFSTKTDIFVAAVFFFTACLTLVCSTIWHTMNAVADVDAISIFACVDYTGISLLIAASIVTTEYTAFYCDPVSRWLYMGTTAVLGIGGVILPWHPTFNGAEMAWARVAFFCGLGATGFLPILQLYFSHGPDFVWEFYTPIAKSIFVYLLGAFVYASKIPERWCPGMFDYIGGSHNLWHLAVLGGILFHYTAMQSFFANAFRQAQGDCSVF</sequence>
<dbReference type="GO" id="GO:0038023">
    <property type="term" value="F:signaling receptor activity"/>
    <property type="evidence" value="ECO:0007669"/>
    <property type="project" value="TreeGrafter"/>
</dbReference>
<feature type="transmembrane region" description="Helical" evidence="7">
    <location>
        <begin position="476"/>
        <end position="497"/>
    </location>
</feature>
<dbReference type="GO" id="GO:0016020">
    <property type="term" value="C:membrane"/>
    <property type="evidence" value="ECO:0007669"/>
    <property type="project" value="UniProtKB-SubCell"/>
</dbReference>
<dbReference type="PANTHER" id="PTHR20855:SF97">
    <property type="entry name" value="ADIPOR-LIKE RECEPTOR IZH3-RELATED"/>
    <property type="match status" value="1"/>
</dbReference>
<feature type="transmembrane region" description="Helical" evidence="7">
    <location>
        <begin position="414"/>
        <end position="433"/>
    </location>
</feature>
<feature type="binding site" evidence="5">
    <location>
        <position position="371"/>
    </location>
    <ligand>
        <name>Zn(2+)</name>
        <dbReference type="ChEBI" id="CHEBI:29105"/>
    </ligand>
</feature>
<dbReference type="EMBL" id="JFFI01001271">
    <property type="protein sequence ID" value="KXH61516.1"/>
    <property type="molecule type" value="Genomic_DNA"/>
</dbReference>
<evidence type="ECO:0000256" key="5">
    <source>
        <dbReference type="PIRSR" id="PIRSR604254-1"/>
    </source>
</evidence>
<evidence type="ECO:0000256" key="7">
    <source>
        <dbReference type="SAM" id="Phobius"/>
    </source>
</evidence>
<keyword evidence="2 7" id="KW-0812">Transmembrane</keyword>